<dbReference type="Proteomes" id="UP000824988">
    <property type="component" value="Chromosome"/>
</dbReference>
<name>A0A8D4VQZ8_9GAMM</name>
<gene>
    <name evidence="1" type="ORF">MoryE10_28070</name>
</gene>
<evidence type="ECO:0000313" key="1">
    <source>
        <dbReference type="EMBL" id="BBL72201.1"/>
    </source>
</evidence>
<keyword evidence="2" id="KW-1185">Reference proteome</keyword>
<dbReference type="KEGG" id="moz:MoryE10_28070"/>
<evidence type="ECO:0000313" key="2">
    <source>
        <dbReference type="Proteomes" id="UP000824988"/>
    </source>
</evidence>
<protein>
    <submittedName>
        <fullName evidence="1">Uncharacterized protein</fullName>
    </submittedName>
</protein>
<reference evidence="1" key="1">
    <citation type="submission" date="2019-06" db="EMBL/GenBank/DDBJ databases">
        <title>Complete genome sequence of Methylogaea oryzae strain JCM16910.</title>
        <authorList>
            <person name="Asakawa S."/>
        </authorList>
    </citation>
    <scope>NUCLEOTIDE SEQUENCE</scope>
    <source>
        <strain evidence="1">E10</strain>
    </source>
</reference>
<sequence>MERQVSEVLPPVEVSEEEARLLHDAEDAVRGYLQQLGFGVAAIDSVVPLCLAKARKRVGRGPAAVEELRRRAVEDAQRRLDRALGHLLGFEADDLSNLARARAALFLDGVGFPKDNLLSGQPVSPEAVSALAAHLPTATPPEAPLPMKHQTFSFIFRR</sequence>
<organism evidence="1 2">
    <name type="scientific">Methylogaea oryzae</name>
    <dbReference type="NCBI Taxonomy" id="1295382"/>
    <lineage>
        <taxon>Bacteria</taxon>
        <taxon>Pseudomonadati</taxon>
        <taxon>Pseudomonadota</taxon>
        <taxon>Gammaproteobacteria</taxon>
        <taxon>Methylococcales</taxon>
        <taxon>Methylococcaceae</taxon>
        <taxon>Methylogaea</taxon>
    </lineage>
</organism>
<accession>A0A8D4VQZ8</accession>
<dbReference type="AlphaFoldDB" id="A0A8D4VQZ8"/>
<dbReference type="EMBL" id="AP019782">
    <property type="protein sequence ID" value="BBL72201.1"/>
    <property type="molecule type" value="Genomic_DNA"/>
</dbReference>
<proteinExistence type="predicted"/>